<comment type="caution">
    <text evidence="2">The sequence shown here is derived from an EMBL/GenBank/DDBJ whole genome shotgun (WGS) entry which is preliminary data.</text>
</comment>
<protein>
    <recommendedName>
        <fullName evidence="4">G protein-coupled receptor</fullName>
    </recommendedName>
</protein>
<keyword evidence="1" id="KW-1133">Transmembrane helix</keyword>
<name>A0AAV5TR35_9BILA</name>
<feature type="non-terminal residue" evidence="2">
    <location>
        <position position="1"/>
    </location>
</feature>
<evidence type="ECO:0000313" key="3">
    <source>
        <dbReference type="Proteomes" id="UP001432027"/>
    </source>
</evidence>
<feature type="transmembrane region" description="Helical" evidence="1">
    <location>
        <begin position="108"/>
        <end position="126"/>
    </location>
</feature>
<sequence length="132" mass="14838">GPIIIFFVACLCVYALQRVADLRSTPIFAIVRVLMIIDIITIVLTEVHDLPDTIVGAELFDDVWVTIFKSDKNFRWFSQLLALPILSGLHFLGLYAPLRFRKMRLVHGYFIIAVFLLLAAALTVPLQTSCCG</sequence>
<gene>
    <name evidence="2" type="ORF">PENTCL1PPCAC_19118</name>
</gene>
<keyword evidence="3" id="KW-1185">Reference proteome</keyword>
<feature type="transmembrane region" description="Helical" evidence="1">
    <location>
        <begin position="76"/>
        <end position="96"/>
    </location>
</feature>
<feature type="transmembrane region" description="Helical" evidence="1">
    <location>
        <begin position="25"/>
        <end position="44"/>
    </location>
</feature>
<dbReference type="AlphaFoldDB" id="A0AAV5TR35"/>
<evidence type="ECO:0000256" key="1">
    <source>
        <dbReference type="SAM" id="Phobius"/>
    </source>
</evidence>
<reference evidence="2" key="1">
    <citation type="submission" date="2023-10" db="EMBL/GenBank/DDBJ databases">
        <title>Genome assembly of Pristionchus species.</title>
        <authorList>
            <person name="Yoshida K."/>
            <person name="Sommer R.J."/>
        </authorList>
    </citation>
    <scope>NUCLEOTIDE SEQUENCE</scope>
    <source>
        <strain evidence="2">RS0144</strain>
    </source>
</reference>
<dbReference type="EMBL" id="BTSX01000004">
    <property type="protein sequence ID" value="GMS96943.1"/>
    <property type="molecule type" value="Genomic_DNA"/>
</dbReference>
<organism evidence="2 3">
    <name type="scientific">Pristionchus entomophagus</name>
    <dbReference type="NCBI Taxonomy" id="358040"/>
    <lineage>
        <taxon>Eukaryota</taxon>
        <taxon>Metazoa</taxon>
        <taxon>Ecdysozoa</taxon>
        <taxon>Nematoda</taxon>
        <taxon>Chromadorea</taxon>
        <taxon>Rhabditida</taxon>
        <taxon>Rhabditina</taxon>
        <taxon>Diplogasteromorpha</taxon>
        <taxon>Diplogasteroidea</taxon>
        <taxon>Neodiplogasteridae</taxon>
        <taxon>Pristionchus</taxon>
    </lineage>
</organism>
<feature type="non-terminal residue" evidence="2">
    <location>
        <position position="132"/>
    </location>
</feature>
<accession>A0AAV5TR35</accession>
<proteinExistence type="predicted"/>
<evidence type="ECO:0008006" key="4">
    <source>
        <dbReference type="Google" id="ProtNLM"/>
    </source>
</evidence>
<keyword evidence="1" id="KW-0812">Transmembrane</keyword>
<keyword evidence="1" id="KW-0472">Membrane</keyword>
<dbReference type="Proteomes" id="UP001432027">
    <property type="component" value="Unassembled WGS sequence"/>
</dbReference>
<evidence type="ECO:0000313" key="2">
    <source>
        <dbReference type="EMBL" id="GMS96943.1"/>
    </source>
</evidence>